<dbReference type="Gene3D" id="3.30.70.870">
    <property type="entry name" value="Elongation Factor G (Translational Gtpase), domain 3"/>
    <property type="match status" value="1"/>
</dbReference>
<sequence length="226" mass="25303">DTNGDKWILEKLIKSFNLSVLPHELQNKDLKVVLQLVMSRWLLLSDAILSMVVKHIPDPVTEQSFRISQLLLKREILDSDVGKSDVIAEAELARKSFEACDSRPESSCVAFESKMFALPIKMLPQRDVNGDIINNYHEESRSGDSDECFLAFVRVLSGVIHVGQKVSPTLKVAIEPSDPVDMTALMKGLRLLNRADPFVEISVSARGEHMVTAIGEVYLERCIKDL</sequence>
<gene>
    <name evidence="3" type="ORF">Tci_833615</name>
</gene>
<organism evidence="3">
    <name type="scientific">Tanacetum cinerariifolium</name>
    <name type="common">Dalmatian daisy</name>
    <name type="synonym">Chrysanthemum cinerariifolium</name>
    <dbReference type="NCBI Taxonomy" id="118510"/>
    <lineage>
        <taxon>Eukaryota</taxon>
        <taxon>Viridiplantae</taxon>
        <taxon>Streptophyta</taxon>
        <taxon>Embryophyta</taxon>
        <taxon>Tracheophyta</taxon>
        <taxon>Spermatophyta</taxon>
        <taxon>Magnoliopsida</taxon>
        <taxon>eudicotyledons</taxon>
        <taxon>Gunneridae</taxon>
        <taxon>Pentapetalae</taxon>
        <taxon>asterids</taxon>
        <taxon>campanulids</taxon>
        <taxon>Asterales</taxon>
        <taxon>Asteraceae</taxon>
        <taxon>Asteroideae</taxon>
        <taxon>Anthemideae</taxon>
        <taxon>Anthemidinae</taxon>
        <taxon>Tanacetum</taxon>
    </lineage>
</organism>
<reference evidence="3" key="1">
    <citation type="journal article" date="2019" name="Sci. Rep.">
        <title>Draft genome of Tanacetum cinerariifolium, the natural source of mosquito coil.</title>
        <authorList>
            <person name="Yamashiro T."/>
            <person name="Shiraishi A."/>
            <person name="Satake H."/>
            <person name="Nakayama K."/>
        </authorList>
    </citation>
    <scope>NUCLEOTIDE SEQUENCE</scope>
</reference>
<dbReference type="GO" id="GO:0042256">
    <property type="term" value="P:cytosolic ribosome assembly"/>
    <property type="evidence" value="ECO:0007669"/>
    <property type="project" value="TreeGrafter"/>
</dbReference>
<keyword evidence="3" id="KW-0648">Protein biosynthesis</keyword>
<protein>
    <submittedName>
        <fullName evidence="3">Elongation factor-like GTPase 1</fullName>
    </submittedName>
</protein>
<dbReference type="AlphaFoldDB" id="A0A699Q819"/>
<dbReference type="GO" id="GO:0005829">
    <property type="term" value="C:cytosol"/>
    <property type="evidence" value="ECO:0007669"/>
    <property type="project" value="TreeGrafter"/>
</dbReference>
<keyword evidence="1" id="KW-0547">Nucleotide-binding</keyword>
<keyword evidence="2" id="KW-0342">GTP-binding</keyword>
<feature type="non-terminal residue" evidence="3">
    <location>
        <position position="1"/>
    </location>
</feature>
<comment type="caution">
    <text evidence="3">The sequence shown here is derived from an EMBL/GenBank/DDBJ whole genome shotgun (WGS) entry which is preliminary data.</text>
</comment>
<dbReference type="PANTHER" id="PTHR42908:SF3">
    <property type="entry name" value="ELONGATION FACTOR-LIKE GTPASE 1"/>
    <property type="match status" value="1"/>
</dbReference>
<evidence type="ECO:0000256" key="1">
    <source>
        <dbReference type="ARBA" id="ARBA00022741"/>
    </source>
</evidence>
<dbReference type="PANTHER" id="PTHR42908">
    <property type="entry name" value="TRANSLATION ELONGATION FACTOR-RELATED"/>
    <property type="match status" value="1"/>
</dbReference>
<dbReference type="GO" id="GO:0005525">
    <property type="term" value="F:GTP binding"/>
    <property type="evidence" value="ECO:0007669"/>
    <property type="project" value="UniProtKB-KW"/>
</dbReference>
<keyword evidence="3" id="KW-0251">Elongation factor</keyword>
<dbReference type="GO" id="GO:0003746">
    <property type="term" value="F:translation elongation factor activity"/>
    <property type="evidence" value="ECO:0007669"/>
    <property type="project" value="UniProtKB-KW"/>
</dbReference>
<accession>A0A699Q819</accession>
<dbReference type="InterPro" id="IPR035647">
    <property type="entry name" value="EFG_III/V"/>
</dbReference>
<dbReference type="GO" id="GO:0043022">
    <property type="term" value="F:ribosome binding"/>
    <property type="evidence" value="ECO:0007669"/>
    <property type="project" value="TreeGrafter"/>
</dbReference>
<dbReference type="SUPFAM" id="SSF54980">
    <property type="entry name" value="EF-G C-terminal domain-like"/>
    <property type="match status" value="1"/>
</dbReference>
<name>A0A699Q819_TANCI</name>
<dbReference type="GO" id="GO:1990904">
    <property type="term" value="C:ribonucleoprotein complex"/>
    <property type="evidence" value="ECO:0007669"/>
    <property type="project" value="TreeGrafter"/>
</dbReference>
<dbReference type="FunFam" id="3.30.70.870:FF:000002">
    <property type="entry name" value="Translation elongation factor 2"/>
    <property type="match status" value="1"/>
</dbReference>
<dbReference type="GO" id="GO:0003924">
    <property type="term" value="F:GTPase activity"/>
    <property type="evidence" value="ECO:0007669"/>
    <property type="project" value="TreeGrafter"/>
</dbReference>
<dbReference type="EMBL" id="BKCJ010990536">
    <property type="protein sequence ID" value="GFC61645.1"/>
    <property type="molecule type" value="Genomic_DNA"/>
</dbReference>
<evidence type="ECO:0000313" key="3">
    <source>
        <dbReference type="EMBL" id="GFC61645.1"/>
    </source>
</evidence>
<evidence type="ECO:0000256" key="2">
    <source>
        <dbReference type="ARBA" id="ARBA00023134"/>
    </source>
</evidence>
<proteinExistence type="predicted"/>